<name>U4KYI1_PYROM</name>
<protein>
    <submittedName>
        <fullName evidence="2">Uncharacterized protein</fullName>
    </submittedName>
</protein>
<feature type="chain" id="PRO_5004650956" evidence="1">
    <location>
        <begin position="21"/>
        <end position="64"/>
    </location>
</feature>
<dbReference type="AlphaFoldDB" id="U4KYI1"/>
<proteinExistence type="predicted"/>
<keyword evidence="3" id="KW-1185">Reference proteome</keyword>
<evidence type="ECO:0000313" key="3">
    <source>
        <dbReference type="Proteomes" id="UP000018144"/>
    </source>
</evidence>
<sequence>MKFIPYTAAFIVFLSAGVIAAPTASPAIEESAKCPQLMYQCYKRCCGIRLHCYSGSDGKGFCSR</sequence>
<keyword evidence="1" id="KW-0732">Signal</keyword>
<organism evidence="2 3">
    <name type="scientific">Pyronema omphalodes (strain CBS 100304)</name>
    <name type="common">Pyronema confluens</name>
    <dbReference type="NCBI Taxonomy" id="1076935"/>
    <lineage>
        <taxon>Eukaryota</taxon>
        <taxon>Fungi</taxon>
        <taxon>Dikarya</taxon>
        <taxon>Ascomycota</taxon>
        <taxon>Pezizomycotina</taxon>
        <taxon>Pezizomycetes</taxon>
        <taxon>Pezizales</taxon>
        <taxon>Pyronemataceae</taxon>
        <taxon>Pyronema</taxon>
    </lineage>
</organism>
<reference evidence="2 3" key="1">
    <citation type="journal article" date="2013" name="PLoS Genet.">
        <title>The genome and development-dependent transcriptomes of Pyronema confluens: a window into fungal evolution.</title>
        <authorList>
            <person name="Traeger S."/>
            <person name="Altegoer F."/>
            <person name="Freitag M."/>
            <person name="Gabaldon T."/>
            <person name="Kempken F."/>
            <person name="Kumar A."/>
            <person name="Marcet-Houben M."/>
            <person name="Poggeler S."/>
            <person name="Stajich J.E."/>
            <person name="Nowrousian M."/>
        </authorList>
    </citation>
    <scope>NUCLEOTIDE SEQUENCE [LARGE SCALE GENOMIC DNA]</scope>
    <source>
        <strain evidence="3">CBS 100304</strain>
        <tissue evidence="2">Vegetative mycelium</tissue>
    </source>
</reference>
<evidence type="ECO:0000256" key="1">
    <source>
        <dbReference type="SAM" id="SignalP"/>
    </source>
</evidence>
<dbReference type="EMBL" id="HF935302">
    <property type="protein sequence ID" value="CCX06620.1"/>
    <property type="molecule type" value="Genomic_DNA"/>
</dbReference>
<evidence type="ECO:0000313" key="2">
    <source>
        <dbReference type="EMBL" id="CCX06620.1"/>
    </source>
</evidence>
<feature type="signal peptide" evidence="1">
    <location>
        <begin position="1"/>
        <end position="20"/>
    </location>
</feature>
<gene>
    <name evidence="2" type="ORF">PCON_06207</name>
</gene>
<dbReference type="Proteomes" id="UP000018144">
    <property type="component" value="Unassembled WGS sequence"/>
</dbReference>
<accession>U4KYI1</accession>